<dbReference type="GO" id="GO:0003676">
    <property type="term" value="F:nucleic acid binding"/>
    <property type="evidence" value="ECO:0007669"/>
    <property type="project" value="InterPro"/>
</dbReference>
<evidence type="ECO:0000256" key="2">
    <source>
        <dbReference type="ARBA" id="ARBA00022722"/>
    </source>
</evidence>
<sequence length="165" mass="19011">MTGLDITKDRLIEVACPEIVIHQSQELLDSMDEWCTEHHGKSGLTQAVLASNTTTKQAESMILEFLFKHFPADDWKGRIPLAGNSVHVDKQFLQAEMPGIVDYLHYRIIDVSTIKELAKRWFPAAANHMTKKKEKHRALDDIKESIMELQFYRSSVFLSEARFHQ</sequence>
<dbReference type="CDD" id="cd06135">
    <property type="entry name" value="Orn"/>
    <property type="match status" value="1"/>
</dbReference>
<dbReference type="PANTHER" id="PTHR11046">
    <property type="entry name" value="OLIGORIBONUCLEASE, MITOCHONDRIAL"/>
    <property type="match status" value="1"/>
</dbReference>
<dbReference type="SUPFAM" id="SSF53098">
    <property type="entry name" value="Ribonuclease H-like"/>
    <property type="match status" value="1"/>
</dbReference>
<dbReference type="NCBIfam" id="NF003765">
    <property type="entry name" value="PRK05359.1"/>
    <property type="match status" value="1"/>
</dbReference>
<dbReference type="SMART" id="SM00479">
    <property type="entry name" value="EXOIII"/>
    <property type="match status" value="1"/>
</dbReference>
<evidence type="ECO:0000259" key="5">
    <source>
        <dbReference type="SMART" id="SM00479"/>
    </source>
</evidence>
<accession>A0A1X2G2L1</accession>
<organism evidence="6 7">
    <name type="scientific">Hesseltinella vesiculosa</name>
    <dbReference type="NCBI Taxonomy" id="101127"/>
    <lineage>
        <taxon>Eukaryota</taxon>
        <taxon>Fungi</taxon>
        <taxon>Fungi incertae sedis</taxon>
        <taxon>Mucoromycota</taxon>
        <taxon>Mucoromycotina</taxon>
        <taxon>Mucoromycetes</taxon>
        <taxon>Mucorales</taxon>
        <taxon>Cunninghamellaceae</taxon>
        <taxon>Hesseltinella</taxon>
    </lineage>
</organism>
<evidence type="ECO:0000313" key="7">
    <source>
        <dbReference type="Proteomes" id="UP000242146"/>
    </source>
</evidence>
<dbReference type="STRING" id="101127.A0A1X2G2L1"/>
<keyword evidence="2" id="KW-0540">Nuclease</keyword>
<comment type="similarity">
    <text evidence="1">Belongs to the oligoribonuclease family.</text>
</comment>
<dbReference type="EMBL" id="MCGT01000063">
    <property type="protein sequence ID" value="ORX42730.1"/>
    <property type="molecule type" value="Genomic_DNA"/>
</dbReference>
<evidence type="ECO:0000256" key="4">
    <source>
        <dbReference type="ARBA" id="ARBA00022839"/>
    </source>
</evidence>
<dbReference type="GO" id="GO:0034476">
    <property type="term" value="P:U5 snRNA 3'-end processing"/>
    <property type="evidence" value="ECO:0007669"/>
    <property type="project" value="EnsemblFungi"/>
</dbReference>
<dbReference type="GO" id="GO:0034475">
    <property type="term" value="P:U4 snRNA 3'-end processing"/>
    <property type="evidence" value="ECO:0007669"/>
    <property type="project" value="EnsemblFungi"/>
</dbReference>
<keyword evidence="3" id="KW-0378">Hydrolase</keyword>
<evidence type="ECO:0000256" key="1">
    <source>
        <dbReference type="ARBA" id="ARBA00009921"/>
    </source>
</evidence>
<gene>
    <name evidence="6" type="ORF">DM01DRAFT_333881</name>
</gene>
<dbReference type="GO" id="GO:0000467">
    <property type="term" value="P:exonucleolytic trimming to generate mature 3'-end of 5.8S rRNA from tricistronic rRNA transcript (SSU-rRNA, 5.8S rRNA, LSU-rRNA)"/>
    <property type="evidence" value="ECO:0007669"/>
    <property type="project" value="EnsemblFungi"/>
</dbReference>
<dbReference type="Pfam" id="PF00929">
    <property type="entry name" value="RNase_T"/>
    <property type="match status" value="1"/>
</dbReference>
<dbReference type="AlphaFoldDB" id="A0A1X2G2L1"/>
<keyword evidence="4" id="KW-0269">Exonuclease</keyword>
<evidence type="ECO:0000256" key="3">
    <source>
        <dbReference type="ARBA" id="ARBA00022801"/>
    </source>
</evidence>
<proteinExistence type="inferred from homology"/>
<dbReference type="InterPro" id="IPR022894">
    <property type="entry name" value="Oligoribonuclease"/>
</dbReference>
<dbReference type="InterPro" id="IPR013520">
    <property type="entry name" value="Ribonucl_H"/>
</dbReference>
<protein>
    <submittedName>
        <fullName evidence="6">Ribonuclease H-like protein</fullName>
    </submittedName>
</protein>
<feature type="domain" description="Exonuclease" evidence="5">
    <location>
        <begin position="1"/>
        <end position="158"/>
    </location>
</feature>
<dbReference type="InterPro" id="IPR036397">
    <property type="entry name" value="RNaseH_sf"/>
</dbReference>
<dbReference type="OrthoDB" id="270189at2759"/>
<dbReference type="Proteomes" id="UP000242146">
    <property type="component" value="Unassembled WGS sequence"/>
</dbReference>
<dbReference type="InterPro" id="IPR012337">
    <property type="entry name" value="RNaseH-like_sf"/>
</dbReference>
<dbReference type="PANTHER" id="PTHR11046:SF0">
    <property type="entry name" value="OLIGORIBONUCLEASE, MITOCHONDRIAL"/>
    <property type="match status" value="1"/>
</dbReference>
<evidence type="ECO:0000313" key="6">
    <source>
        <dbReference type="EMBL" id="ORX42730.1"/>
    </source>
</evidence>
<name>A0A1X2G2L1_9FUNG</name>
<keyword evidence="7" id="KW-1185">Reference proteome</keyword>
<comment type="caution">
    <text evidence="6">The sequence shown here is derived from an EMBL/GenBank/DDBJ whole genome shotgun (WGS) entry which is preliminary data.</text>
</comment>
<dbReference type="GO" id="GO:0005739">
    <property type="term" value="C:mitochondrion"/>
    <property type="evidence" value="ECO:0007669"/>
    <property type="project" value="EnsemblFungi"/>
</dbReference>
<reference evidence="6 7" key="1">
    <citation type="submission" date="2016-07" db="EMBL/GenBank/DDBJ databases">
        <title>Pervasive Adenine N6-methylation of Active Genes in Fungi.</title>
        <authorList>
            <consortium name="DOE Joint Genome Institute"/>
            <person name="Mondo S.J."/>
            <person name="Dannebaum R.O."/>
            <person name="Kuo R.C."/>
            <person name="Labutti K."/>
            <person name="Haridas S."/>
            <person name="Kuo A."/>
            <person name="Salamov A."/>
            <person name="Ahrendt S.R."/>
            <person name="Lipzen A."/>
            <person name="Sullivan W."/>
            <person name="Andreopoulos W.B."/>
            <person name="Clum A."/>
            <person name="Lindquist E."/>
            <person name="Daum C."/>
            <person name="Ramamoorthy G.K."/>
            <person name="Gryganskyi A."/>
            <person name="Culley D."/>
            <person name="Magnuson J.K."/>
            <person name="James T.Y."/>
            <person name="O'Malley M.A."/>
            <person name="Stajich J.E."/>
            <person name="Spatafora J.W."/>
            <person name="Visel A."/>
            <person name="Grigoriev I.V."/>
        </authorList>
    </citation>
    <scope>NUCLEOTIDE SEQUENCE [LARGE SCALE GENOMIC DNA]</scope>
    <source>
        <strain evidence="6 7">NRRL 3301</strain>
    </source>
</reference>
<dbReference type="Gene3D" id="3.30.420.10">
    <property type="entry name" value="Ribonuclease H-like superfamily/Ribonuclease H"/>
    <property type="match status" value="1"/>
</dbReference>
<dbReference type="GO" id="GO:0000175">
    <property type="term" value="F:3'-5'-RNA exonuclease activity"/>
    <property type="evidence" value="ECO:0007669"/>
    <property type="project" value="EnsemblFungi"/>
</dbReference>